<evidence type="ECO:0000256" key="4">
    <source>
        <dbReference type="ARBA" id="ARBA00023136"/>
    </source>
</evidence>
<keyword evidence="9" id="KW-1185">Reference proteome</keyword>
<dbReference type="RefSeq" id="WP_013320412.1">
    <property type="nucleotide sequence ID" value="NC_014501.1"/>
</dbReference>
<dbReference type="eggNOG" id="COG3339">
    <property type="taxonomic scope" value="Bacteria"/>
</dbReference>
<evidence type="ECO:0000256" key="5">
    <source>
        <dbReference type="SAM" id="MobiDB-lite"/>
    </source>
</evidence>
<reference evidence="9" key="1">
    <citation type="journal article" date="2011" name="MBio">
        <title>Novel metabolic attributes of the genus Cyanothece, comprising a group of unicellular nitrogen-fixing Cyanobacteria.</title>
        <authorList>
            <person name="Bandyopadhyay A."/>
            <person name="Elvitigala T."/>
            <person name="Welsh E."/>
            <person name="Stockel J."/>
            <person name="Liberton M."/>
            <person name="Min H."/>
            <person name="Sherman L.A."/>
            <person name="Pakrasi H.B."/>
        </authorList>
    </citation>
    <scope>NUCLEOTIDE SEQUENCE [LARGE SCALE GENOMIC DNA]</scope>
    <source>
        <strain evidence="9">PCC 7822</strain>
    </source>
</reference>
<gene>
    <name evidence="8" type="ordered locus">Cyan7822_0254</name>
</gene>
<name>E0UJQ8_GLOV7</name>
<evidence type="ECO:0000259" key="7">
    <source>
        <dbReference type="Pfam" id="PF06803"/>
    </source>
</evidence>
<evidence type="ECO:0000256" key="2">
    <source>
        <dbReference type="ARBA" id="ARBA00022692"/>
    </source>
</evidence>
<feature type="transmembrane region" description="Helical" evidence="6">
    <location>
        <begin position="21"/>
        <end position="40"/>
    </location>
</feature>
<dbReference type="InterPro" id="IPR010652">
    <property type="entry name" value="DUF1232"/>
</dbReference>
<dbReference type="STRING" id="497965.Cyan7822_0254"/>
<keyword evidence="2 6" id="KW-0812">Transmembrane</keyword>
<evidence type="ECO:0000256" key="3">
    <source>
        <dbReference type="ARBA" id="ARBA00022989"/>
    </source>
</evidence>
<dbReference type="KEGG" id="cyj:Cyan7822_0254"/>
<accession>E0UJQ8</accession>
<feature type="region of interest" description="Disordered" evidence="5">
    <location>
        <begin position="74"/>
        <end position="96"/>
    </location>
</feature>
<organism evidence="8 9">
    <name type="scientific">Gloeothece verrucosa (strain PCC 7822)</name>
    <name type="common">Cyanothece sp. (strain PCC 7822)</name>
    <dbReference type="NCBI Taxonomy" id="497965"/>
    <lineage>
        <taxon>Bacteria</taxon>
        <taxon>Bacillati</taxon>
        <taxon>Cyanobacteriota</taxon>
        <taxon>Cyanophyceae</taxon>
        <taxon>Oscillatoriophycideae</taxon>
        <taxon>Chroococcales</taxon>
        <taxon>Aphanothecaceae</taxon>
        <taxon>Gloeothece</taxon>
        <taxon>Gloeothece verrucosa</taxon>
    </lineage>
</organism>
<protein>
    <recommendedName>
        <fullName evidence="7">DUF1232 domain-containing protein</fullName>
    </recommendedName>
</protein>
<evidence type="ECO:0000256" key="1">
    <source>
        <dbReference type="ARBA" id="ARBA00004127"/>
    </source>
</evidence>
<dbReference type="Pfam" id="PF06803">
    <property type="entry name" value="DUF1232"/>
    <property type="match status" value="1"/>
</dbReference>
<evidence type="ECO:0000256" key="6">
    <source>
        <dbReference type="SAM" id="Phobius"/>
    </source>
</evidence>
<keyword evidence="3 6" id="KW-1133">Transmembrane helix</keyword>
<dbReference type="Proteomes" id="UP000008206">
    <property type="component" value="Chromosome"/>
</dbReference>
<comment type="subcellular location">
    <subcellularLocation>
        <location evidence="1">Endomembrane system</location>
        <topology evidence="1">Multi-pass membrane protein</topology>
    </subcellularLocation>
</comment>
<evidence type="ECO:0000313" key="8">
    <source>
        <dbReference type="EMBL" id="ADN12302.1"/>
    </source>
</evidence>
<proteinExistence type="predicted"/>
<dbReference type="EMBL" id="CP002198">
    <property type="protein sequence ID" value="ADN12302.1"/>
    <property type="molecule type" value="Genomic_DNA"/>
</dbReference>
<feature type="compositionally biased region" description="Polar residues" evidence="5">
    <location>
        <begin position="79"/>
        <end position="96"/>
    </location>
</feature>
<sequence>MNHIVESFYNWYRSQVRNPKYRWVIILGTFLYLISPIDILPDFIPILGWIDDGVVLTLLMTEISRLITENRQRRHEINNPESQPQDATVEVSATSE</sequence>
<dbReference type="OrthoDB" id="573033at2"/>
<dbReference type="GO" id="GO:0012505">
    <property type="term" value="C:endomembrane system"/>
    <property type="evidence" value="ECO:0007669"/>
    <property type="project" value="UniProtKB-SubCell"/>
</dbReference>
<feature type="domain" description="DUF1232" evidence="7">
    <location>
        <begin position="23"/>
        <end position="58"/>
    </location>
</feature>
<dbReference type="AlphaFoldDB" id="E0UJQ8"/>
<evidence type="ECO:0000313" key="9">
    <source>
        <dbReference type="Proteomes" id="UP000008206"/>
    </source>
</evidence>
<keyword evidence="4 6" id="KW-0472">Membrane</keyword>
<dbReference type="HOGENOM" id="CLU_176251_0_0_3"/>